<keyword evidence="10" id="KW-1185">Reference proteome</keyword>
<evidence type="ECO:0000256" key="1">
    <source>
        <dbReference type="ARBA" id="ARBA00004141"/>
    </source>
</evidence>
<feature type="compositionally biased region" description="Basic and acidic residues" evidence="6">
    <location>
        <begin position="596"/>
        <end position="621"/>
    </location>
</feature>
<dbReference type="AlphaFoldDB" id="A0A2A9E518"/>
<dbReference type="Proteomes" id="UP000225548">
    <property type="component" value="Unassembled WGS sequence"/>
</dbReference>
<feature type="region of interest" description="Disordered" evidence="6">
    <location>
        <begin position="1"/>
        <end position="56"/>
    </location>
</feature>
<accession>A0A2A9E518</accession>
<feature type="domain" description="ResB-like" evidence="8">
    <location>
        <begin position="82"/>
        <end position="584"/>
    </location>
</feature>
<dbReference type="InterPro" id="IPR023494">
    <property type="entry name" value="Cyt_c_bgen_Ccs1/CcsB/ResB"/>
</dbReference>
<evidence type="ECO:0000256" key="3">
    <source>
        <dbReference type="ARBA" id="ARBA00022748"/>
    </source>
</evidence>
<comment type="subcellular location">
    <subcellularLocation>
        <location evidence="1">Membrane</location>
        <topology evidence="1">Multi-pass membrane protein</topology>
    </subcellularLocation>
</comment>
<name>A0A2A9E518_9MICO</name>
<feature type="region of interest" description="Disordered" evidence="6">
    <location>
        <begin position="590"/>
        <end position="621"/>
    </location>
</feature>
<dbReference type="EMBL" id="PDJG01000001">
    <property type="protein sequence ID" value="PFG34137.1"/>
    <property type="molecule type" value="Genomic_DNA"/>
</dbReference>
<reference evidence="9 10" key="1">
    <citation type="submission" date="2017-10" db="EMBL/GenBank/DDBJ databases">
        <title>Sequencing the genomes of 1000 actinobacteria strains.</title>
        <authorList>
            <person name="Klenk H.-P."/>
        </authorList>
    </citation>
    <scope>NUCLEOTIDE SEQUENCE [LARGE SCALE GENOMIC DNA]</scope>
    <source>
        <strain evidence="9 10">DSM 18966</strain>
    </source>
</reference>
<dbReference type="RefSeq" id="WP_098455222.1">
    <property type="nucleotide sequence ID" value="NZ_PDJG01000001.1"/>
</dbReference>
<feature type="compositionally biased region" description="Basic and acidic residues" evidence="6">
    <location>
        <begin position="550"/>
        <end position="562"/>
    </location>
</feature>
<keyword evidence="3" id="KW-0201">Cytochrome c-type biogenesis</keyword>
<organism evidence="9 10">
    <name type="scientific">Sanguibacter antarcticus</name>
    <dbReference type="NCBI Taxonomy" id="372484"/>
    <lineage>
        <taxon>Bacteria</taxon>
        <taxon>Bacillati</taxon>
        <taxon>Actinomycetota</taxon>
        <taxon>Actinomycetes</taxon>
        <taxon>Micrococcales</taxon>
        <taxon>Sanguibacteraceae</taxon>
        <taxon>Sanguibacter</taxon>
    </lineage>
</organism>
<dbReference type="GO" id="GO:0016020">
    <property type="term" value="C:membrane"/>
    <property type="evidence" value="ECO:0007669"/>
    <property type="project" value="UniProtKB-SubCell"/>
</dbReference>
<feature type="transmembrane region" description="Helical" evidence="7">
    <location>
        <begin position="243"/>
        <end position="262"/>
    </location>
</feature>
<evidence type="ECO:0000256" key="6">
    <source>
        <dbReference type="SAM" id="MobiDB-lite"/>
    </source>
</evidence>
<evidence type="ECO:0000256" key="7">
    <source>
        <dbReference type="SAM" id="Phobius"/>
    </source>
</evidence>
<evidence type="ECO:0000256" key="4">
    <source>
        <dbReference type="ARBA" id="ARBA00022989"/>
    </source>
</evidence>
<feature type="region of interest" description="Disordered" evidence="6">
    <location>
        <begin position="543"/>
        <end position="562"/>
    </location>
</feature>
<evidence type="ECO:0000256" key="2">
    <source>
        <dbReference type="ARBA" id="ARBA00022692"/>
    </source>
</evidence>
<keyword evidence="2 7" id="KW-0812">Transmembrane</keyword>
<gene>
    <name evidence="9" type="ORF">ATL42_2040</name>
</gene>
<evidence type="ECO:0000256" key="5">
    <source>
        <dbReference type="ARBA" id="ARBA00023136"/>
    </source>
</evidence>
<evidence type="ECO:0000259" key="8">
    <source>
        <dbReference type="Pfam" id="PF05140"/>
    </source>
</evidence>
<dbReference type="PANTHER" id="PTHR31566">
    <property type="entry name" value="CYTOCHROME C BIOGENESIS PROTEIN CCS1, CHLOROPLASTIC"/>
    <property type="match status" value="1"/>
</dbReference>
<dbReference type="OrthoDB" id="3949537at2"/>
<dbReference type="InterPro" id="IPR007816">
    <property type="entry name" value="ResB-like_domain"/>
</dbReference>
<feature type="compositionally biased region" description="Low complexity" evidence="6">
    <location>
        <begin position="33"/>
        <end position="56"/>
    </location>
</feature>
<dbReference type="GO" id="GO:0017004">
    <property type="term" value="P:cytochrome complex assembly"/>
    <property type="evidence" value="ECO:0007669"/>
    <property type="project" value="UniProtKB-KW"/>
</dbReference>
<proteinExistence type="predicted"/>
<keyword evidence="4 7" id="KW-1133">Transmembrane helix</keyword>
<feature type="compositionally biased region" description="Basic and acidic residues" evidence="6">
    <location>
        <begin position="8"/>
        <end position="32"/>
    </location>
</feature>
<dbReference type="Pfam" id="PF05140">
    <property type="entry name" value="ResB"/>
    <property type="match status" value="1"/>
</dbReference>
<evidence type="ECO:0000313" key="9">
    <source>
        <dbReference type="EMBL" id="PFG34137.1"/>
    </source>
</evidence>
<protein>
    <submittedName>
        <fullName evidence="9">Cytochrome c biogenesis protein</fullName>
    </submittedName>
</protein>
<feature type="transmembrane region" description="Helical" evidence="7">
    <location>
        <begin position="509"/>
        <end position="529"/>
    </location>
</feature>
<evidence type="ECO:0000313" key="10">
    <source>
        <dbReference type="Proteomes" id="UP000225548"/>
    </source>
</evidence>
<feature type="transmembrane region" description="Helical" evidence="7">
    <location>
        <begin position="134"/>
        <end position="156"/>
    </location>
</feature>
<keyword evidence="5 7" id="KW-0472">Membrane</keyword>
<comment type="caution">
    <text evidence="9">The sequence shown here is derived from an EMBL/GenBank/DDBJ whole genome shotgun (WGS) entry which is preliminary data.</text>
</comment>
<sequence length="621" mass="66699">MTTPSGPSERDRRYHPEGIDDSFSDDRSRAAETAEPAETAETAETAGTARPADPDAAAAAPRLPELGRGGLLRFAWRQLTSMRVALMLLMLLAVAAVPGSIFPQRKQSPADVAQYLLDNPTLGGWLDRLGFFDVYASVWFSAVYILLFVSLVGCILPRVRAHFHALRSAPPRTPRRFARFPATASYVADADDVSPEQVTAAAAAHLRGRLRWLPRFRVVAATESSGALVVSAERGYLRETGNLVFHISLLGLLISFGAGQLLEYRGQAIVTEGRGFANAVVDYDTFDSGALFQEDSLEPFSMTLDSFESVFRITDAKAQDFTANVTVRQTDGTSRSETIKVNHPLTQSGAKIYLQGNGFAPDVVVRDAAGEIAFSGPVPFLPEDDVYTSQGVIKIPDVSTGDQIGLVGFFLPTAEITEAGARSIFPDPINPALVLSVYHGDLGLDDGVPQNVYQLETDGMTQSVDEDGSPVTLVVGKGETVDLPDGLGTIEFAELPRFVALDLRHDPSLVWTLVFALGALAGVSVSLFTPRRRVWVRASVQDVPAGAGPDPERPTGGETPVRRTVVEVAGLARGDDLGLQGEVDALLAHLPGRSAADTHDTSPSDLRPSKQEPERPTDESR</sequence>
<dbReference type="PANTHER" id="PTHR31566:SF0">
    <property type="entry name" value="CYTOCHROME C BIOGENESIS PROTEIN CCS1, CHLOROPLASTIC"/>
    <property type="match status" value="1"/>
</dbReference>
<feature type="transmembrane region" description="Helical" evidence="7">
    <location>
        <begin position="84"/>
        <end position="102"/>
    </location>
</feature>